<dbReference type="AlphaFoldDB" id="A0A174YXI5"/>
<dbReference type="Proteomes" id="UP000095621">
    <property type="component" value="Unassembled WGS sequence"/>
</dbReference>
<dbReference type="RefSeq" id="WP_055214414.1">
    <property type="nucleotide sequence ID" value="NZ_CZBU01000001.1"/>
</dbReference>
<gene>
    <name evidence="1" type="ORF">ERS852490_00492</name>
</gene>
<proteinExistence type="predicted"/>
<sequence>MKQEKLNLYRIDMKYIRNLHNVDDRVSSVSPQIGKQHRIYVGTVVVCNEHKYLIPLSHPVEKHKKMSPRADFDKIIDKKGKLLGVLNYNLMIPVEDKQLVKINLKEDKRDTIAEKHYKQLCIDELKWCRKNAEIIINKANCLYELCMGKSNYKGKIRCLDFKKLEKECSRYNNK</sequence>
<accession>A0A174YXI5</accession>
<dbReference type="Gene3D" id="3.10.129.130">
    <property type="match status" value="1"/>
</dbReference>
<reference evidence="1 2" key="1">
    <citation type="submission" date="2015-09" db="EMBL/GenBank/DDBJ databases">
        <authorList>
            <consortium name="Pathogen Informatics"/>
        </authorList>
    </citation>
    <scope>NUCLEOTIDE SEQUENCE [LARGE SCALE GENOMIC DNA]</scope>
    <source>
        <strain evidence="1 2">2789STDY5834875</strain>
    </source>
</reference>
<evidence type="ECO:0008006" key="3">
    <source>
        <dbReference type="Google" id="ProtNLM"/>
    </source>
</evidence>
<evidence type="ECO:0000313" key="1">
    <source>
        <dbReference type="EMBL" id="CUQ75400.1"/>
    </source>
</evidence>
<dbReference type="Pfam" id="PF13958">
    <property type="entry name" value="ToxN_toxin"/>
    <property type="match status" value="1"/>
</dbReference>
<dbReference type="GO" id="GO:0003723">
    <property type="term" value="F:RNA binding"/>
    <property type="evidence" value="ECO:0007669"/>
    <property type="project" value="InterPro"/>
</dbReference>
<evidence type="ECO:0000313" key="2">
    <source>
        <dbReference type="Proteomes" id="UP000095621"/>
    </source>
</evidence>
<name>A0A174YXI5_9FIRM</name>
<dbReference type="EMBL" id="CZBU01000001">
    <property type="protein sequence ID" value="CUQ75400.1"/>
    <property type="molecule type" value="Genomic_DNA"/>
</dbReference>
<dbReference type="OrthoDB" id="1655812at2"/>
<dbReference type="InterPro" id="IPR053735">
    <property type="entry name" value="Type_III_TA_endoRNase"/>
</dbReference>
<protein>
    <recommendedName>
        <fullName evidence="3">Type III toxin-antitoxin system ToxN/AbiQ family toxin</fullName>
    </recommendedName>
</protein>
<organism evidence="1 2">
    <name type="scientific">Lachnospira eligens</name>
    <dbReference type="NCBI Taxonomy" id="39485"/>
    <lineage>
        <taxon>Bacteria</taxon>
        <taxon>Bacillati</taxon>
        <taxon>Bacillota</taxon>
        <taxon>Clostridia</taxon>
        <taxon>Lachnospirales</taxon>
        <taxon>Lachnospiraceae</taxon>
        <taxon>Lachnospira</taxon>
    </lineage>
</organism>
<dbReference type="InterPro" id="IPR025911">
    <property type="entry name" value="ToxN/AbiQ_toxin"/>
</dbReference>
<dbReference type="GO" id="GO:0004521">
    <property type="term" value="F:RNA endonuclease activity"/>
    <property type="evidence" value="ECO:0007669"/>
    <property type="project" value="InterPro"/>
</dbReference>